<dbReference type="RefSeq" id="WP_091182945.1">
    <property type="nucleotide sequence ID" value="NZ_FNRY01000001.1"/>
</dbReference>
<dbReference type="Proteomes" id="UP000199183">
    <property type="component" value="Unassembled WGS sequence"/>
</dbReference>
<dbReference type="GO" id="GO:0016787">
    <property type="term" value="F:hydrolase activity"/>
    <property type="evidence" value="ECO:0007669"/>
    <property type="project" value="UniProtKB-KW"/>
</dbReference>
<accession>A0A1H4MF23</accession>
<dbReference type="PANTHER" id="PTHR48081">
    <property type="entry name" value="AB HYDROLASE SUPERFAMILY PROTEIN C4A8.06C"/>
    <property type="match status" value="1"/>
</dbReference>
<feature type="domain" description="Alpha/beta hydrolase fold-3" evidence="2">
    <location>
        <begin position="118"/>
        <end position="328"/>
    </location>
</feature>
<dbReference type="PANTHER" id="PTHR48081:SF8">
    <property type="entry name" value="ALPHA_BETA HYDROLASE FOLD-3 DOMAIN-CONTAINING PROTEIN-RELATED"/>
    <property type="match status" value="1"/>
</dbReference>
<keyword evidence="1" id="KW-0378">Hydrolase</keyword>
<dbReference type="InterPro" id="IPR029058">
    <property type="entry name" value="AB_hydrolase_fold"/>
</dbReference>
<reference evidence="3 4" key="1">
    <citation type="submission" date="2016-10" db="EMBL/GenBank/DDBJ databases">
        <authorList>
            <person name="de Groot N.N."/>
        </authorList>
    </citation>
    <scope>NUCLEOTIDE SEQUENCE [LARGE SCALE GENOMIC DNA]</scope>
    <source>
        <strain evidence="3 4">DSM 21799</strain>
    </source>
</reference>
<dbReference type="OrthoDB" id="9803828at2"/>
<evidence type="ECO:0000313" key="4">
    <source>
        <dbReference type="Proteomes" id="UP000199183"/>
    </source>
</evidence>
<dbReference type="InterPro" id="IPR013094">
    <property type="entry name" value="AB_hydrolase_3"/>
</dbReference>
<evidence type="ECO:0000313" key="3">
    <source>
        <dbReference type="EMBL" id="SEB81125.1"/>
    </source>
</evidence>
<organism evidence="3 4">
    <name type="scientific">Paramicrobacterium humi</name>
    <dbReference type="NCBI Taxonomy" id="640635"/>
    <lineage>
        <taxon>Bacteria</taxon>
        <taxon>Bacillati</taxon>
        <taxon>Actinomycetota</taxon>
        <taxon>Actinomycetes</taxon>
        <taxon>Micrococcales</taxon>
        <taxon>Microbacteriaceae</taxon>
        <taxon>Paramicrobacterium</taxon>
    </lineage>
</organism>
<dbReference type="EMBL" id="FNRY01000001">
    <property type="protein sequence ID" value="SEB81125.1"/>
    <property type="molecule type" value="Genomic_DNA"/>
</dbReference>
<dbReference type="Gene3D" id="3.40.50.1820">
    <property type="entry name" value="alpha/beta hydrolase"/>
    <property type="match status" value="1"/>
</dbReference>
<evidence type="ECO:0000256" key="1">
    <source>
        <dbReference type="ARBA" id="ARBA00022801"/>
    </source>
</evidence>
<dbReference type="STRING" id="640635.SAMN04489806_1837"/>
<dbReference type="InterPro" id="IPR050300">
    <property type="entry name" value="GDXG_lipolytic_enzyme"/>
</dbReference>
<dbReference type="AlphaFoldDB" id="A0A1H4MF23"/>
<dbReference type="SUPFAM" id="SSF53474">
    <property type="entry name" value="alpha/beta-Hydrolases"/>
    <property type="match status" value="1"/>
</dbReference>
<protein>
    <submittedName>
        <fullName evidence="3">Acetyl esterase</fullName>
    </submittedName>
</protein>
<gene>
    <name evidence="3" type="ORF">SAMN04489806_1837</name>
</gene>
<keyword evidence="4" id="KW-1185">Reference proteome</keyword>
<evidence type="ECO:0000259" key="2">
    <source>
        <dbReference type="Pfam" id="PF07859"/>
    </source>
</evidence>
<sequence>MALDPYFDEMYRARRHDMIVQARSMVTGSLSKLVPLRRPATLDPVDAAQRAKAAARRKTPGWQRRNAKAWDTKLFGRVGVPGPEVPTEDHTIEVPGFLEVRVRVYRPLTDAAGLRPAVLAFFGGSFQLGGLDWTSIDAAFRSRTADSGVVTVAVDYALAPEHRYPAAVEQGYAALHWLAENAAELGVDPDRIAVNGTSSGGNIAAAVTLLNRARAWHPLALQLLEVPALDLTGGHIDKRPLREMKIPLLMARRELVAVANAYLKDRSLAHRATASPLLADHHRGLPPAVVLTAEYDVLRGDGAAYGTALRESGVDASVVEYKGATHDAAMFRGVVPLAERWHRDVVAALGTLHTL</sequence>
<name>A0A1H4MF23_9MICO</name>
<dbReference type="Pfam" id="PF07859">
    <property type="entry name" value="Abhydrolase_3"/>
    <property type="match status" value="1"/>
</dbReference>
<proteinExistence type="predicted"/>